<sequence length="192" mass="22374">MRRRGIPKPVRTLVWNKYIGEENGLGKCNVCATEIKVSNFDCGHIVAAIDGGEDIVNNLVPICRMCNLSMGRENLNDFKQKYFNDKSYVDIYVNCFLTKTNEKRRVKGYLGFSEYEYPLFLPFSEIYTDYKKWIYYNHTQYYDKIGMNSWCKSPDKIQLGNKISTKYGPMIKDPSVMNGLYGSYGFNNIKFK</sequence>
<dbReference type="InterPro" id="IPR003615">
    <property type="entry name" value="HNH_nuc"/>
</dbReference>
<evidence type="ECO:0000259" key="1">
    <source>
        <dbReference type="SMART" id="SM00507"/>
    </source>
</evidence>
<dbReference type="AlphaFoldDB" id="A0A6C0FDN8"/>
<dbReference type="InterPro" id="IPR029471">
    <property type="entry name" value="HNH_5"/>
</dbReference>
<evidence type="ECO:0000313" key="2">
    <source>
        <dbReference type="EMBL" id="QHT38991.1"/>
    </source>
</evidence>
<feature type="domain" description="HNH nuclease" evidence="1">
    <location>
        <begin position="13"/>
        <end position="68"/>
    </location>
</feature>
<proteinExistence type="predicted"/>
<accession>A0A6C0FDN8</accession>
<name>A0A6C0FDN8_9ZZZZ</name>
<dbReference type="SMART" id="SM00507">
    <property type="entry name" value="HNHc"/>
    <property type="match status" value="1"/>
</dbReference>
<organism evidence="2">
    <name type="scientific">viral metagenome</name>
    <dbReference type="NCBI Taxonomy" id="1070528"/>
    <lineage>
        <taxon>unclassified sequences</taxon>
        <taxon>metagenomes</taxon>
        <taxon>organismal metagenomes</taxon>
    </lineage>
</organism>
<dbReference type="Pfam" id="PF14279">
    <property type="entry name" value="HNH_5"/>
    <property type="match status" value="1"/>
</dbReference>
<dbReference type="EMBL" id="MN738838">
    <property type="protein sequence ID" value="QHT38991.1"/>
    <property type="molecule type" value="Genomic_DNA"/>
</dbReference>
<protein>
    <recommendedName>
        <fullName evidence="1">HNH nuclease domain-containing protein</fullName>
    </recommendedName>
</protein>
<dbReference type="CDD" id="cd00085">
    <property type="entry name" value="HNHc"/>
    <property type="match status" value="1"/>
</dbReference>
<reference evidence="2" key="1">
    <citation type="journal article" date="2020" name="Nature">
        <title>Giant virus diversity and host interactions through global metagenomics.</title>
        <authorList>
            <person name="Schulz F."/>
            <person name="Roux S."/>
            <person name="Paez-Espino D."/>
            <person name="Jungbluth S."/>
            <person name="Walsh D.A."/>
            <person name="Denef V.J."/>
            <person name="McMahon K.D."/>
            <person name="Konstantinidis K.T."/>
            <person name="Eloe-Fadrosh E.A."/>
            <person name="Kyrpides N.C."/>
            <person name="Woyke T."/>
        </authorList>
    </citation>
    <scope>NUCLEOTIDE SEQUENCE</scope>
    <source>
        <strain evidence="2">GVMAG-S-ERX556126-94</strain>
    </source>
</reference>
<dbReference type="Gene3D" id="1.10.30.50">
    <property type="match status" value="1"/>
</dbReference>